<accession>A0ABW4LYW3</accession>
<dbReference type="CDD" id="cd03139">
    <property type="entry name" value="GATase1_PfpI_2"/>
    <property type="match status" value="1"/>
</dbReference>
<name>A0ABW4LYW3_9BACI</name>
<reference evidence="3" key="1">
    <citation type="journal article" date="2019" name="Int. J. Syst. Evol. Microbiol.">
        <title>The Global Catalogue of Microorganisms (GCM) 10K type strain sequencing project: providing services to taxonomists for standard genome sequencing and annotation.</title>
        <authorList>
            <consortium name="The Broad Institute Genomics Platform"/>
            <consortium name="The Broad Institute Genome Sequencing Center for Infectious Disease"/>
            <person name="Wu L."/>
            <person name="Ma J."/>
        </authorList>
    </citation>
    <scope>NUCLEOTIDE SEQUENCE [LARGE SCALE GENOMIC DNA]</scope>
    <source>
        <strain evidence="3">CCUG 49339</strain>
    </source>
</reference>
<dbReference type="GO" id="GO:0016829">
    <property type="term" value="F:lyase activity"/>
    <property type="evidence" value="ECO:0007669"/>
    <property type="project" value="UniProtKB-KW"/>
</dbReference>
<dbReference type="EC" id="4.2.1.-" evidence="2"/>
<dbReference type="PANTHER" id="PTHR43130">
    <property type="entry name" value="ARAC-FAMILY TRANSCRIPTIONAL REGULATOR"/>
    <property type="match status" value="1"/>
</dbReference>
<dbReference type="RefSeq" id="WP_377930872.1">
    <property type="nucleotide sequence ID" value="NZ_JBHUEM010000055.1"/>
</dbReference>
<dbReference type="SUPFAM" id="SSF52317">
    <property type="entry name" value="Class I glutamine amidotransferase-like"/>
    <property type="match status" value="1"/>
</dbReference>
<dbReference type="InterPro" id="IPR029062">
    <property type="entry name" value="Class_I_gatase-like"/>
</dbReference>
<dbReference type="InterPro" id="IPR052158">
    <property type="entry name" value="INH-QAR"/>
</dbReference>
<dbReference type="EMBL" id="JBHUEM010000055">
    <property type="protein sequence ID" value="MFD1739632.1"/>
    <property type="molecule type" value="Genomic_DNA"/>
</dbReference>
<evidence type="ECO:0000259" key="1">
    <source>
        <dbReference type="Pfam" id="PF01965"/>
    </source>
</evidence>
<sequence>MNIQIVLFDGFGELVALAPFEVLKRANECGASFDVEVVSYEEKTDIISSFGLIVKANDILRVENRPDLLIIPGGGWNHRSDVGARKEAEKGNLPQLIYDLHSKGTIVAGVCTGGMLMASSGILKGKTASMHYLAKEELRGYDVELISNRIVDSGDVITSRGVTAGVDLALWIIERFAGANIAAAVESRMEYERRGVIWKNYP</sequence>
<keyword evidence="3" id="KW-1185">Reference proteome</keyword>
<gene>
    <name evidence="2" type="ORF">ACFSCX_24420</name>
</gene>
<dbReference type="Gene3D" id="3.40.50.880">
    <property type="match status" value="1"/>
</dbReference>
<dbReference type="Pfam" id="PF01965">
    <property type="entry name" value="DJ-1_PfpI"/>
    <property type="match status" value="1"/>
</dbReference>
<dbReference type="PANTHER" id="PTHR43130:SF2">
    <property type="entry name" value="DJ-1_PFPI DOMAIN-CONTAINING PROTEIN"/>
    <property type="match status" value="1"/>
</dbReference>
<dbReference type="Proteomes" id="UP001597214">
    <property type="component" value="Unassembled WGS sequence"/>
</dbReference>
<feature type="domain" description="DJ-1/PfpI" evidence="1">
    <location>
        <begin position="2"/>
        <end position="174"/>
    </location>
</feature>
<evidence type="ECO:0000313" key="3">
    <source>
        <dbReference type="Proteomes" id="UP001597214"/>
    </source>
</evidence>
<comment type="caution">
    <text evidence="2">The sequence shown here is derived from an EMBL/GenBank/DDBJ whole genome shotgun (WGS) entry which is preliminary data.</text>
</comment>
<protein>
    <submittedName>
        <fullName evidence="2">DJ-1/PfpI family protein</fullName>
        <ecNumber evidence="2">4.2.1.-</ecNumber>
    </submittedName>
</protein>
<dbReference type="InterPro" id="IPR002818">
    <property type="entry name" value="DJ-1/PfpI"/>
</dbReference>
<organism evidence="2 3">
    <name type="scientific">Bacillus salitolerans</name>
    <dbReference type="NCBI Taxonomy" id="1437434"/>
    <lineage>
        <taxon>Bacteria</taxon>
        <taxon>Bacillati</taxon>
        <taxon>Bacillota</taxon>
        <taxon>Bacilli</taxon>
        <taxon>Bacillales</taxon>
        <taxon>Bacillaceae</taxon>
        <taxon>Bacillus</taxon>
    </lineage>
</organism>
<proteinExistence type="predicted"/>
<evidence type="ECO:0000313" key="2">
    <source>
        <dbReference type="EMBL" id="MFD1739632.1"/>
    </source>
</evidence>
<keyword evidence="2" id="KW-0456">Lyase</keyword>